<gene>
    <name evidence="3" type="ORF">KHQ06_10950</name>
</gene>
<proteinExistence type="predicted"/>
<dbReference type="SUPFAM" id="SSF48600">
    <property type="entry name" value="Chorismate mutase II"/>
    <property type="match status" value="1"/>
</dbReference>
<dbReference type="EMBL" id="CP074371">
    <property type="protein sequence ID" value="QVI23357.1"/>
    <property type="molecule type" value="Genomic_DNA"/>
</dbReference>
<evidence type="ECO:0000259" key="2">
    <source>
        <dbReference type="PROSITE" id="PS51168"/>
    </source>
</evidence>
<reference evidence="3 4" key="1">
    <citation type="submission" date="2021-04" db="EMBL/GenBank/DDBJ databases">
        <title>Nocardia tengchongensis.</title>
        <authorList>
            <person name="Zhuang k."/>
            <person name="Ran Y."/>
            <person name="Li W."/>
        </authorList>
    </citation>
    <scope>NUCLEOTIDE SEQUENCE [LARGE SCALE GENOMIC DNA]</scope>
    <source>
        <strain evidence="3 4">CFH S0057</strain>
    </source>
</reference>
<sequence>MAADPSRGARLVRRGGLESKGSRFMALEEIRGEIDAIDARIVELLGARQQLVMRAAAFKRNAQEVQAPDRRARMMVRLNELAITHGVEPELVERVYTTLIDGFIELEQRRHEVITASKSTA</sequence>
<evidence type="ECO:0000313" key="3">
    <source>
        <dbReference type="EMBL" id="QVI23357.1"/>
    </source>
</evidence>
<feature type="domain" description="Chorismate mutase" evidence="2">
    <location>
        <begin position="21"/>
        <end position="111"/>
    </location>
</feature>
<dbReference type="InterPro" id="IPR051331">
    <property type="entry name" value="Chorismate_mutase-related"/>
</dbReference>
<keyword evidence="4" id="KW-1185">Reference proteome</keyword>
<evidence type="ECO:0000313" key="4">
    <source>
        <dbReference type="Proteomes" id="UP000683310"/>
    </source>
</evidence>
<dbReference type="PANTHER" id="PTHR38041">
    <property type="entry name" value="CHORISMATE MUTASE"/>
    <property type="match status" value="1"/>
</dbReference>
<dbReference type="RefSeq" id="WP_213559429.1">
    <property type="nucleotide sequence ID" value="NZ_JBHZDI010000010.1"/>
</dbReference>
<dbReference type="InterPro" id="IPR036979">
    <property type="entry name" value="CM_dom_sf"/>
</dbReference>
<dbReference type="SMART" id="SM00830">
    <property type="entry name" value="CM_2"/>
    <property type="match status" value="1"/>
</dbReference>
<keyword evidence="1" id="KW-0413">Isomerase</keyword>
<dbReference type="InterPro" id="IPR036263">
    <property type="entry name" value="Chorismate_II_sf"/>
</dbReference>
<name>A0ABX8CTZ5_9NOCA</name>
<dbReference type="Proteomes" id="UP000683310">
    <property type="component" value="Chromosome"/>
</dbReference>
<organism evidence="3 4">
    <name type="scientific">Nocardia tengchongensis</name>
    <dbReference type="NCBI Taxonomy" id="2055889"/>
    <lineage>
        <taxon>Bacteria</taxon>
        <taxon>Bacillati</taxon>
        <taxon>Actinomycetota</taxon>
        <taxon>Actinomycetes</taxon>
        <taxon>Mycobacteriales</taxon>
        <taxon>Nocardiaceae</taxon>
        <taxon>Nocardia</taxon>
    </lineage>
</organism>
<dbReference type="InterPro" id="IPR002701">
    <property type="entry name" value="CM_II_prokaryot"/>
</dbReference>
<accession>A0ABX8CTZ5</accession>
<dbReference type="PANTHER" id="PTHR38041:SF1">
    <property type="entry name" value="CHORISMATE MUTASE"/>
    <property type="match status" value="1"/>
</dbReference>
<dbReference type="PROSITE" id="PS51168">
    <property type="entry name" value="CHORISMATE_MUT_2"/>
    <property type="match status" value="1"/>
</dbReference>
<dbReference type="Pfam" id="PF01817">
    <property type="entry name" value="CM_2"/>
    <property type="match status" value="1"/>
</dbReference>
<evidence type="ECO:0000256" key="1">
    <source>
        <dbReference type="ARBA" id="ARBA00023235"/>
    </source>
</evidence>
<protein>
    <submittedName>
        <fullName evidence="3">Chorismate mutase</fullName>
    </submittedName>
</protein>
<dbReference type="Gene3D" id="1.20.59.10">
    <property type="entry name" value="Chorismate mutase"/>
    <property type="match status" value="1"/>
</dbReference>